<comment type="caution">
    <text evidence="3">The sequence shown here is derived from an EMBL/GenBank/DDBJ whole genome shotgun (WGS) entry which is preliminary data.</text>
</comment>
<evidence type="ECO:0000259" key="2">
    <source>
        <dbReference type="Pfam" id="PF00723"/>
    </source>
</evidence>
<dbReference type="Gene3D" id="1.50.10.10">
    <property type="match status" value="1"/>
</dbReference>
<evidence type="ECO:0000313" key="4">
    <source>
        <dbReference type="Proteomes" id="UP000284763"/>
    </source>
</evidence>
<protein>
    <submittedName>
        <fullName evidence="3">Glucan 1,4-alpha-glucosidase</fullName>
    </submittedName>
</protein>
<evidence type="ECO:0000313" key="3">
    <source>
        <dbReference type="EMBL" id="RQD85443.1"/>
    </source>
</evidence>
<dbReference type="PANTHER" id="PTHR31616">
    <property type="entry name" value="TREHALASE"/>
    <property type="match status" value="1"/>
</dbReference>
<dbReference type="InterPro" id="IPR011613">
    <property type="entry name" value="GH15-like"/>
</dbReference>
<name>A0A424YY30_9EURY</name>
<dbReference type="Pfam" id="PF00723">
    <property type="entry name" value="Glyco_hydro_15"/>
    <property type="match status" value="1"/>
</dbReference>
<dbReference type="PANTHER" id="PTHR31616:SF0">
    <property type="entry name" value="GLUCAN 1,4-ALPHA-GLUCOSIDASE"/>
    <property type="match status" value="1"/>
</dbReference>
<dbReference type="GO" id="GO:0004553">
    <property type="term" value="F:hydrolase activity, hydrolyzing O-glycosyl compounds"/>
    <property type="evidence" value="ECO:0007669"/>
    <property type="project" value="UniProtKB-ARBA"/>
</dbReference>
<organism evidence="3 4">
    <name type="scientific">Methanosalsum natronophilum</name>
    <dbReference type="NCBI Taxonomy" id="768733"/>
    <lineage>
        <taxon>Archaea</taxon>
        <taxon>Methanobacteriati</taxon>
        <taxon>Methanobacteriota</taxon>
        <taxon>Stenosarchaea group</taxon>
        <taxon>Methanomicrobia</taxon>
        <taxon>Methanosarcinales</taxon>
        <taxon>Methanosarcinaceae</taxon>
        <taxon>Methanosalsum</taxon>
    </lineage>
</organism>
<feature type="domain" description="GH15-like" evidence="2">
    <location>
        <begin position="286"/>
        <end position="654"/>
    </location>
</feature>
<proteinExistence type="inferred from homology"/>
<reference evidence="3 4" key="1">
    <citation type="submission" date="2018-08" db="EMBL/GenBank/DDBJ databases">
        <title>The metabolism and importance of syntrophic acetate oxidation coupled to methane or sulfide production in haloalkaline environments.</title>
        <authorList>
            <person name="Timmers P.H.A."/>
            <person name="Vavourakis C.D."/>
            <person name="Sorokin D.Y."/>
            <person name="Sinninghe Damste J.S."/>
            <person name="Muyzer G."/>
            <person name="Stams A.J.M."/>
            <person name="Plugge C.M."/>
        </authorList>
    </citation>
    <scope>NUCLEOTIDE SEQUENCE [LARGE SCALE GENOMIC DNA]</scope>
    <source>
        <strain evidence="3">MSAO_Arc3</strain>
    </source>
</reference>
<dbReference type="GO" id="GO:0005975">
    <property type="term" value="P:carbohydrate metabolic process"/>
    <property type="evidence" value="ECO:0007669"/>
    <property type="project" value="InterPro"/>
</dbReference>
<dbReference type="SUPFAM" id="SSF48208">
    <property type="entry name" value="Six-hairpin glycosidases"/>
    <property type="match status" value="1"/>
</dbReference>
<dbReference type="Proteomes" id="UP000284763">
    <property type="component" value="Unassembled WGS sequence"/>
</dbReference>
<dbReference type="AlphaFoldDB" id="A0A424YY30"/>
<gene>
    <name evidence="3" type="ORF">D5R95_04625</name>
</gene>
<dbReference type="InterPro" id="IPR012341">
    <property type="entry name" value="6hp_glycosidase-like_sf"/>
</dbReference>
<accession>A0A424YY30</accession>
<dbReference type="InterPro" id="IPR008928">
    <property type="entry name" value="6-hairpin_glycosidase_sf"/>
</dbReference>
<evidence type="ECO:0000256" key="1">
    <source>
        <dbReference type="ARBA" id="ARBA00006188"/>
    </source>
</evidence>
<comment type="similarity">
    <text evidence="1">Belongs to the glycosyl hydrolase 15 family.</text>
</comment>
<sequence length="675" mass="78066">MVTLTNAILGNPNILVTMGQKAEINGIFYPQRDHAQNVDESLLCFYSEEFVNINKEKGSEYLLWLDDDSWRHDQKYVNDTYTVTTHLSHECGLNVTIIDTVHPYLPTIIRRFNISSTHDFDFQVFYYSSFNAGDSRKQNTCYVDADSKTVIQYWKNYHVGLSTIPEFESWQVSKLAGNSWWNNPKYDMQDGHLQNNREDIGDLGFVVGWNRAIIKNKRFELTVYIGLNNNNKKNLYKMMRGLITDSLDMISETVESNCETKLATKKPLKSVPLLQKIHDIDLITIYNRSLLTLDLLYEPTKGSFIASPEFDPDFEMSGGYGFCWNRDSVDMAQSLLNAGYPEYANEFINWCITTQLPEGSWFQRYWTDGKHAPSWSNFRDTTQIDETACTLFLIGSYYSTLTGIDRTEFLDRIWITVLMGAEYLIKRSKDHLHELCMDLWETHVGTFTYTNTSIYSGLMFSSRIARDHDQHELAARWENHALQIKRRVLSHLWLEDKQFFARCFDENGNIDNTVDASILGTITPFTLLSLSNNDEWEKACSIIETIEHKLSLDINGYHGIKRYEKDKYINGNPWTVTTLWLAKSMLILAKSIEDNKECTETKHSLVSKALKLIQWCIRGTNTTNLLPEQVDQDKGTPAWAIPLGWSCALMIDTILLLDELLCHDKELVHKLETLY</sequence>
<dbReference type="EMBL" id="QZAB01000299">
    <property type="protein sequence ID" value="RQD85443.1"/>
    <property type="molecule type" value="Genomic_DNA"/>
</dbReference>